<evidence type="ECO:0000313" key="2">
    <source>
        <dbReference type="EMBL" id="CEK80266.1"/>
    </source>
</evidence>
<organism evidence="2">
    <name type="scientific">Arion vulgaris</name>
    <dbReference type="NCBI Taxonomy" id="1028688"/>
    <lineage>
        <taxon>Eukaryota</taxon>
        <taxon>Metazoa</taxon>
        <taxon>Spiralia</taxon>
        <taxon>Lophotrochozoa</taxon>
        <taxon>Mollusca</taxon>
        <taxon>Gastropoda</taxon>
        <taxon>Heterobranchia</taxon>
        <taxon>Euthyneura</taxon>
        <taxon>Panpulmonata</taxon>
        <taxon>Eupulmonata</taxon>
        <taxon>Stylommatophora</taxon>
        <taxon>Helicina</taxon>
        <taxon>Arionoidea</taxon>
        <taxon>Arionidae</taxon>
        <taxon>Arion</taxon>
    </lineage>
</organism>
<feature type="compositionally biased region" description="Polar residues" evidence="1">
    <location>
        <begin position="709"/>
        <end position="723"/>
    </location>
</feature>
<protein>
    <submittedName>
        <fullName evidence="2">Uncharacterized protein</fullName>
    </submittedName>
</protein>
<reference evidence="2" key="1">
    <citation type="submission" date="2014-12" db="EMBL/GenBank/DDBJ databases">
        <title>Insight into the proteome of Arion vulgaris.</title>
        <authorList>
            <person name="Aradska J."/>
            <person name="Bulat T."/>
            <person name="Smidak R."/>
            <person name="Sarate P."/>
            <person name="Gangsoo J."/>
            <person name="Sialana F."/>
            <person name="Bilban M."/>
            <person name="Lubec G."/>
        </authorList>
    </citation>
    <scope>NUCLEOTIDE SEQUENCE</scope>
    <source>
        <tissue evidence="2">Skin</tissue>
    </source>
</reference>
<feature type="compositionally biased region" description="Basic and acidic residues" evidence="1">
    <location>
        <begin position="909"/>
        <end position="918"/>
    </location>
</feature>
<feature type="region of interest" description="Disordered" evidence="1">
    <location>
        <begin position="400"/>
        <end position="473"/>
    </location>
</feature>
<feature type="region of interest" description="Disordered" evidence="1">
    <location>
        <begin position="708"/>
        <end position="918"/>
    </location>
</feature>
<gene>
    <name evidence="2" type="primary">ORF119982</name>
</gene>
<proteinExistence type="predicted"/>
<dbReference type="EMBL" id="HACG01033401">
    <property type="protein sequence ID" value="CEK80266.1"/>
    <property type="molecule type" value="Transcribed_RNA"/>
</dbReference>
<name>A0A0B7AJQ6_9EUPU</name>
<feature type="compositionally biased region" description="Low complexity" evidence="1">
    <location>
        <begin position="400"/>
        <end position="412"/>
    </location>
</feature>
<feature type="compositionally biased region" description="Low complexity" evidence="1">
    <location>
        <begin position="298"/>
        <end position="313"/>
    </location>
</feature>
<feature type="region of interest" description="Disordered" evidence="1">
    <location>
        <begin position="1"/>
        <end position="41"/>
    </location>
</feature>
<feature type="non-terminal residue" evidence="2">
    <location>
        <position position="1"/>
    </location>
</feature>
<feature type="compositionally biased region" description="Low complexity" evidence="1">
    <location>
        <begin position="894"/>
        <end position="905"/>
    </location>
</feature>
<feature type="compositionally biased region" description="Basic and acidic residues" evidence="1">
    <location>
        <begin position="448"/>
        <end position="464"/>
    </location>
</feature>
<accession>A0A0B7AJQ6</accession>
<feature type="compositionally biased region" description="Acidic residues" evidence="1">
    <location>
        <begin position="141"/>
        <end position="150"/>
    </location>
</feature>
<evidence type="ECO:0000256" key="1">
    <source>
        <dbReference type="SAM" id="MobiDB-lite"/>
    </source>
</evidence>
<dbReference type="AlphaFoldDB" id="A0A0B7AJQ6"/>
<feature type="compositionally biased region" description="Basic and acidic residues" evidence="1">
    <location>
        <begin position="730"/>
        <end position="740"/>
    </location>
</feature>
<feature type="compositionally biased region" description="Pro residues" evidence="1">
    <location>
        <begin position="772"/>
        <end position="787"/>
    </location>
</feature>
<sequence length="918" mass="98545">TLPAINRDPRLAKFVPREATPRVSQTEGSSSSSSGVGEAKPKFEEVYEPEYIPMPIKVKSSYKPVAEYIPTPTNKKIDVHKTTKVKAQTSPLDDSSDKTEKHHRRDSKHNTKFEEEDVGEDSDPYSPGKEAEPYSPGQEAAADEPYDPADDSLMNDNDDHIISSSVVSSSTASSSVTQPAALLVNPVVLETVSNIPAVSQCEMSSVVGVTASVERDADIKTIQLVEKMAGSNDPQEISSLMVMALSASSSSQEQQKLLVELTKKVEERKLQLVEAARQTVPVVGSGGIRVEENDQLEGSGVSSSGTSSAPTSSQAVNADFASTSASCTVSSDTVGSLQVVAEQTVSSSSATSVPAPLSIGHVASDIPASLIPGLAPTGSIYALPLFNDIPFPPVLASTSSSTVPTSFSSGTTASETKNTTGVQFSSRSSVIKSQQTLDTSQSTNFTSENKETNTKLSKTFEETSSHPTFSSASVDVGQDIENSVPPKLAETSGDIPDALKALMNDIMGNTQFSSLEKRRKMLLKKEVKKTEMISKEAVGEERMSDEGELKEDQIESNQRLMNEAEALKILDNVKKFEQISSSSSSIDVAGAAVTTAGGRTDSKSDLVDTKEELAAVAPSIDELLDRLKRGGFQFPLKKAESSPISTPVLTIASQTGSTTSSIPLPSGLLAFTTTPQTLPTAVASTSMSTSVTSTSTTDIDLRQKYDQSYPATSSVTGISSSEVNDPKGSNYRDYKPRIYQDQDEPQFYQDRDDRLYRSAPPTIPKHPLDPYAFPPLPGDPRGYPPPSSRSNVPLSHGPLHPRFPLPGLTSGSVSRPKNSTQPPPPGTEHEKISVSLDTTNDYASSDVDFRSRNRSQHSSEYNSSLPPQQPPSQLSLPGNHVHHPQQSSRNMDPRSGSSYRSSYSSYHRRGGDRTYHRH</sequence>
<feature type="region of interest" description="Disordered" evidence="1">
    <location>
        <begin position="286"/>
        <end position="313"/>
    </location>
</feature>
<feature type="compositionally biased region" description="Polar residues" evidence="1">
    <location>
        <begin position="413"/>
        <end position="447"/>
    </location>
</feature>
<feature type="compositionally biased region" description="Low complexity" evidence="1">
    <location>
        <begin position="863"/>
        <end position="877"/>
    </location>
</feature>
<feature type="compositionally biased region" description="Basic and acidic residues" evidence="1">
    <location>
        <begin position="7"/>
        <end position="20"/>
    </location>
</feature>
<feature type="region of interest" description="Disordered" evidence="1">
    <location>
        <begin position="70"/>
        <end position="159"/>
    </location>
</feature>
<feature type="compositionally biased region" description="Polar residues" evidence="1">
    <location>
        <begin position="809"/>
        <end position="820"/>
    </location>
</feature>
<feature type="compositionally biased region" description="Acidic residues" evidence="1">
    <location>
        <begin position="114"/>
        <end position="123"/>
    </location>
</feature>